<proteinExistence type="predicted"/>
<evidence type="ECO:0000259" key="8">
    <source>
        <dbReference type="PROSITE" id="PS50113"/>
    </source>
</evidence>
<evidence type="ECO:0000313" key="10">
    <source>
        <dbReference type="Proteomes" id="UP000321523"/>
    </source>
</evidence>
<dbReference type="InterPro" id="IPR003661">
    <property type="entry name" value="HisK_dim/P_dom"/>
</dbReference>
<evidence type="ECO:0000313" key="9">
    <source>
        <dbReference type="EMBL" id="GEO40631.1"/>
    </source>
</evidence>
<comment type="caution">
    <text evidence="9">The sequence shown here is derived from an EMBL/GenBank/DDBJ whole genome shotgun (WGS) entry which is preliminary data.</text>
</comment>
<feature type="domain" description="PAC" evidence="8">
    <location>
        <begin position="205"/>
        <end position="257"/>
    </location>
</feature>
<dbReference type="NCBIfam" id="TIGR00229">
    <property type="entry name" value="sensory_box"/>
    <property type="match status" value="1"/>
</dbReference>
<dbReference type="PANTHER" id="PTHR43711">
    <property type="entry name" value="TWO-COMPONENT HISTIDINE KINASE"/>
    <property type="match status" value="1"/>
</dbReference>
<organism evidence="9 10">
    <name type="scientific">Skermanella aerolata</name>
    <dbReference type="NCBI Taxonomy" id="393310"/>
    <lineage>
        <taxon>Bacteria</taxon>
        <taxon>Pseudomonadati</taxon>
        <taxon>Pseudomonadota</taxon>
        <taxon>Alphaproteobacteria</taxon>
        <taxon>Rhodospirillales</taxon>
        <taxon>Azospirillaceae</taxon>
        <taxon>Skermanella</taxon>
    </lineage>
</organism>
<dbReference type="SUPFAM" id="SSF55874">
    <property type="entry name" value="ATPase domain of HSP90 chaperone/DNA topoisomerase II/histidine kinase"/>
    <property type="match status" value="1"/>
</dbReference>
<dbReference type="RefSeq" id="WP_052831428.1">
    <property type="nucleotide sequence ID" value="NZ_BJYZ01000022.1"/>
</dbReference>
<keyword evidence="3" id="KW-0597">Phosphoprotein</keyword>
<dbReference type="Gene3D" id="1.10.287.130">
    <property type="match status" value="1"/>
</dbReference>
<evidence type="ECO:0000259" key="7">
    <source>
        <dbReference type="PROSITE" id="PS50109"/>
    </source>
</evidence>
<dbReference type="InterPro" id="IPR000700">
    <property type="entry name" value="PAS-assoc_C"/>
</dbReference>
<dbReference type="InterPro" id="IPR036890">
    <property type="entry name" value="HATPase_C_sf"/>
</dbReference>
<dbReference type="InterPro" id="IPR035965">
    <property type="entry name" value="PAS-like_dom_sf"/>
</dbReference>
<dbReference type="InterPro" id="IPR005467">
    <property type="entry name" value="His_kinase_dom"/>
</dbReference>
<accession>A0A512DVZ0</accession>
<dbReference type="EMBL" id="BJYZ01000022">
    <property type="protein sequence ID" value="GEO40631.1"/>
    <property type="molecule type" value="Genomic_DNA"/>
</dbReference>
<dbReference type="PANTHER" id="PTHR43711:SF31">
    <property type="entry name" value="HISTIDINE KINASE"/>
    <property type="match status" value="1"/>
</dbReference>
<dbReference type="SMART" id="SM00387">
    <property type="entry name" value="HATPase_c"/>
    <property type="match status" value="1"/>
</dbReference>
<keyword evidence="10" id="KW-1185">Reference proteome</keyword>
<dbReference type="InterPro" id="IPR050736">
    <property type="entry name" value="Sensor_HK_Regulatory"/>
</dbReference>
<evidence type="ECO:0000256" key="1">
    <source>
        <dbReference type="ARBA" id="ARBA00000085"/>
    </source>
</evidence>
<dbReference type="Pfam" id="PF02518">
    <property type="entry name" value="HATPase_c"/>
    <property type="match status" value="1"/>
</dbReference>
<dbReference type="SUPFAM" id="SSF55785">
    <property type="entry name" value="PYP-like sensor domain (PAS domain)"/>
    <property type="match status" value="2"/>
</dbReference>
<gene>
    <name evidence="9" type="ORF">SAE02_47790</name>
</gene>
<protein>
    <recommendedName>
        <fullName evidence="2">histidine kinase</fullName>
        <ecNumber evidence="2">2.7.13.3</ecNumber>
    </recommendedName>
</protein>
<keyword evidence="5" id="KW-0418">Kinase</keyword>
<dbReference type="InterPro" id="IPR013656">
    <property type="entry name" value="PAS_4"/>
</dbReference>
<dbReference type="AlphaFoldDB" id="A0A512DVZ0"/>
<dbReference type="OrthoDB" id="7267626at2"/>
<keyword evidence="4" id="KW-0808">Transferase</keyword>
<sequence>MPYDIEALRTVIGLLKDPALLLDTDGRTLAANRRSAALLRSCPEASRRTNADGERFFDGLPAAGDRVPWQTAARSVVKSGKPVHREGLIHGRRFDVMLAPLTGPDGQPCAVLCHAVEQAQPEPGRSRGSDGPDLQSILDQIPYGIFWKDLHSRYVGCNKPFADATGLADPREIAGLSDFQLFDPDMARTLHREDQEVVRSGRVLRKVEQQVTWSSGRSLDVEKLKLPLRSGTGDIIGVLGMVEDVTARRETEERLRAAKQEAERISAAKSSLFAAASHDLRQPIQAMSLFVALLANRVADPAALALVEKLRQSMTEYTTMLDALLDLSKLETGTLDPVIMPIRLQDLLRRLDDEFAPLAAEKGLRLTVVPTSLSVRSDPMLLDRMLRNLIANAIRYTAKGRILIGCRRRGKCACIDVQDTGIGIPADKLGQIFREFYQIGHDASGAREGAGLGLAIVHRISVSLHHEVSVSSRVGHGSRFSVEVPIEFSPEAAASQEG</sequence>
<dbReference type="InterPro" id="IPR000014">
    <property type="entry name" value="PAS"/>
</dbReference>
<dbReference type="Pfam" id="PF00512">
    <property type="entry name" value="HisKA"/>
    <property type="match status" value="1"/>
</dbReference>
<dbReference type="PRINTS" id="PR00344">
    <property type="entry name" value="BCTRLSENSOR"/>
</dbReference>
<dbReference type="Pfam" id="PF08448">
    <property type="entry name" value="PAS_4"/>
    <property type="match status" value="1"/>
</dbReference>
<dbReference type="SMART" id="SM00091">
    <property type="entry name" value="PAS"/>
    <property type="match status" value="2"/>
</dbReference>
<evidence type="ECO:0000256" key="6">
    <source>
        <dbReference type="ARBA" id="ARBA00023012"/>
    </source>
</evidence>
<evidence type="ECO:0000256" key="2">
    <source>
        <dbReference type="ARBA" id="ARBA00012438"/>
    </source>
</evidence>
<dbReference type="Gene3D" id="3.30.565.10">
    <property type="entry name" value="Histidine kinase-like ATPase, C-terminal domain"/>
    <property type="match status" value="1"/>
</dbReference>
<dbReference type="PROSITE" id="PS50113">
    <property type="entry name" value="PAC"/>
    <property type="match status" value="1"/>
</dbReference>
<evidence type="ECO:0000256" key="5">
    <source>
        <dbReference type="ARBA" id="ARBA00022777"/>
    </source>
</evidence>
<evidence type="ECO:0000256" key="3">
    <source>
        <dbReference type="ARBA" id="ARBA00022553"/>
    </source>
</evidence>
<comment type="catalytic activity">
    <reaction evidence="1">
        <text>ATP + protein L-histidine = ADP + protein N-phospho-L-histidine.</text>
        <dbReference type="EC" id="2.7.13.3"/>
    </reaction>
</comment>
<dbReference type="CDD" id="cd00082">
    <property type="entry name" value="HisKA"/>
    <property type="match status" value="1"/>
</dbReference>
<dbReference type="Gene3D" id="3.30.450.20">
    <property type="entry name" value="PAS domain"/>
    <property type="match status" value="2"/>
</dbReference>
<dbReference type="InterPro" id="IPR003594">
    <property type="entry name" value="HATPase_dom"/>
</dbReference>
<dbReference type="SMART" id="SM00388">
    <property type="entry name" value="HisKA"/>
    <property type="match status" value="1"/>
</dbReference>
<dbReference type="InterPro" id="IPR004358">
    <property type="entry name" value="Sig_transdc_His_kin-like_C"/>
</dbReference>
<dbReference type="PROSITE" id="PS50109">
    <property type="entry name" value="HIS_KIN"/>
    <property type="match status" value="1"/>
</dbReference>
<reference evidence="9 10" key="1">
    <citation type="submission" date="2019-07" db="EMBL/GenBank/DDBJ databases">
        <title>Whole genome shotgun sequence of Skermanella aerolata NBRC 106429.</title>
        <authorList>
            <person name="Hosoyama A."/>
            <person name="Uohara A."/>
            <person name="Ohji S."/>
            <person name="Ichikawa N."/>
        </authorList>
    </citation>
    <scope>NUCLEOTIDE SEQUENCE [LARGE SCALE GENOMIC DNA]</scope>
    <source>
        <strain evidence="9 10">NBRC 106429</strain>
    </source>
</reference>
<dbReference type="InterPro" id="IPR036097">
    <property type="entry name" value="HisK_dim/P_sf"/>
</dbReference>
<dbReference type="Proteomes" id="UP000321523">
    <property type="component" value="Unassembled WGS sequence"/>
</dbReference>
<keyword evidence="6" id="KW-0902">Two-component regulatory system</keyword>
<name>A0A512DVZ0_9PROT</name>
<dbReference type="SUPFAM" id="SSF47384">
    <property type="entry name" value="Homodimeric domain of signal transducing histidine kinase"/>
    <property type="match status" value="1"/>
</dbReference>
<evidence type="ECO:0000256" key="4">
    <source>
        <dbReference type="ARBA" id="ARBA00022679"/>
    </source>
</evidence>
<dbReference type="GO" id="GO:0000155">
    <property type="term" value="F:phosphorelay sensor kinase activity"/>
    <property type="evidence" value="ECO:0007669"/>
    <property type="project" value="InterPro"/>
</dbReference>
<dbReference type="EC" id="2.7.13.3" evidence="2"/>
<dbReference type="FunFam" id="3.30.565.10:FF:000049">
    <property type="entry name" value="Two-component sensor histidine kinase"/>
    <property type="match status" value="1"/>
</dbReference>
<feature type="domain" description="Histidine kinase" evidence="7">
    <location>
        <begin position="275"/>
        <end position="488"/>
    </location>
</feature>